<evidence type="ECO:0000256" key="3">
    <source>
        <dbReference type="ARBA" id="ARBA00022840"/>
    </source>
</evidence>
<organism evidence="5 6">
    <name type="scientific">Candidatus Marithioploca araucensis</name>
    <dbReference type="NCBI Taxonomy" id="70273"/>
    <lineage>
        <taxon>Bacteria</taxon>
        <taxon>Pseudomonadati</taxon>
        <taxon>Pseudomonadota</taxon>
        <taxon>Gammaproteobacteria</taxon>
        <taxon>Thiotrichales</taxon>
        <taxon>Thiotrichaceae</taxon>
        <taxon>Candidatus Marithioploca</taxon>
    </lineage>
</organism>
<evidence type="ECO:0000313" key="5">
    <source>
        <dbReference type="EMBL" id="MDM8562606.1"/>
    </source>
</evidence>
<dbReference type="PROSITE" id="PS00211">
    <property type="entry name" value="ABC_TRANSPORTER_1"/>
    <property type="match status" value="2"/>
</dbReference>
<keyword evidence="3 5" id="KW-0067">ATP-binding</keyword>
<reference evidence="5" key="1">
    <citation type="submission" date="2023-06" db="EMBL/GenBank/DDBJ databases">
        <title>Uncultivated large filamentous bacteria from sulfidic sediments reveal new species and different genomic features in energy metabolism and defense.</title>
        <authorList>
            <person name="Fonseca A."/>
        </authorList>
    </citation>
    <scope>NUCLEOTIDE SEQUENCE</scope>
    <source>
        <strain evidence="5">HSG4</strain>
    </source>
</reference>
<accession>A0ABT7VSR9</accession>
<dbReference type="EMBL" id="JAUCGM010000218">
    <property type="protein sequence ID" value="MDM8562606.1"/>
    <property type="molecule type" value="Genomic_DNA"/>
</dbReference>
<dbReference type="InterPro" id="IPR050319">
    <property type="entry name" value="ABC_transp_ATP-bind"/>
</dbReference>
<dbReference type="CDD" id="cd03257">
    <property type="entry name" value="ABC_NikE_OppD_transporters"/>
    <property type="match status" value="2"/>
</dbReference>
<dbReference type="SUPFAM" id="SSF52540">
    <property type="entry name" value="P-loop containing nucleoside triphosphate hydrolases"/>
    <property type="match status" value="2"/>
</dbReference>
<evidence type="ECO:0000259" key="4">
    <source>
        <dbReference type="PROSITE" id="PS50893"/>
    </source>
</evidence>
<feature type="domain" description="ABC transporter" evidence="4">
    <location>
        <begin position="10"/>
        <end position="260"/>
    </location>
</feature>
<dbReference type="InterPro" id="IPR027417">
    <property type="entry name" value="P-loop_NTPase"/>
</dbReference>
<feature type="domain" description="ABC transporter" evidence="4">
    <location>
        <begin position="291"/>
        <end position="531"/>
    </location>
</feature>
<protein>
    <submittedName>
        <fullName evidence="5">ABC transporter ATP-binding protein</fullName>
    </submittedName>
</protein>
<dbReference type="Pfam" id="PF08352">
    <property type="entry name" value="oligo_HPY"/>
    <property type="match status" value="2"/>
</dbReference>
<dbReference type="PANTHER" id="PTHR43776">
    <property type="entry name" value="TRANSPORT ATP-BINDING PROTEIN"/>
    <property type="match status" value="1"/>
</dbReference>
<evidence type="ECO:0000256" key="2">
    <source>
        <dbReference type="ARBA" id="ARBA00022741"/>
    </source>
</evidence>
<dbReference type="NCBIfam" id="NF008453">
    <property type="entry name" value="PRK11308.1"/>
    <property type="match status" value="2"/>
</dbReference>
<dbReference type="Proteomes" id="UP001171945">
    <property type="component" value="Unassembled WGS sequence"/>
</dbReference>
<dbReference type="InterPro" id="IPR017871">
    <property type="entry name" value="ABC_transporter-like_CS"/>
</dbReference>
<keyword evidence="6" id="KW-1185">Reference proteome</keyword>
<dbReference type="InterPro" id="IPR003593">
    <property type="entry name" value="AAA+_ATPase"/>
</dbReference>
<proteinExistence type="predicted"/>
<gene>
    <name evidence="5" type="ORF">QUF54_04555</name>
</gene>
<dbReference type="PROSITE" id="PS50893">
    <property type="entry name" value="ABC_TRANSPORTER_2"/>
    <property type="match status" value="2"/>
</dbReference>
<dbReference type="NCBIfam" id="NF007739">
    <property type="entry name" value="PRK10419.1"/>
    <property type="match status" value="2"/>
</dbReference>
<dbReference type="InterPro" id="IPR003439">
    <property type="entry name" value="ABC_transporter-like_ATP-bd"/>
</dbReference>
<evidence type="ECO:0000256" key="1">
    <source>
        <dbReference type="ARBA" id="ARBA00022448"/>
    </source>
</evidence>
<name>A0ABT7VSR9_9GAMM</name>
<evidence type="ECO:0000313" key="6">
    <source>
        <dbReference type="Proteomes" id="UP001171945"/>
    </source>
</evidence>
<dbReference type="SMART" id="SM00382">
    <property type="entry name" value="AAA"/>
    <property type="match status" value="2"/>
</dbReference>
<keyword evidence="1" id="KW-0813">Transport</keyword>
<dbReference type="Gene3D" id="3.40.50.300">
    <property type="entry name" value="P-loop containing nucleotide triphosphate hydrolases"/>
    <property type="match status" value="2"/>
</dbReference>
<dbReference type="Pfam" id="PF00005">
    <property type="entry name" value="ABC_tran"/>
    <property type="match status" value="2"/>
</dbReference>
<keyword evidence="2" id="KW-0547">Nucleotide-binding</keyword>
<sequence>MTPQPPVLNINQLSVTFKNAAQDETQVVHNVSFHINKGEKLALVGESGSGKSVTALSILQLHDRQRVTYPTGSIKFQEKNLFQLNEAKLRQVRGKEIAMIFQEPMTSLNPVYPIGTQLMEPLLLHEGLSKSAARRRMLELMALTGLPEPQKRFNTYPHTLSGGQRQRVMIAMALACSPQLLIADEPTTALDVTIQLQILELLENMQKEFGMAVLLITHNLHLLKRFAERVCVMQAGKLVESESATRLFEHPQHPYTQHLLNSEPERIQTDYDYTTVTTPLLEAKKIRCHFSMNKGFFKQAAGEIKAVDEVDIHLYPGETLGIVGESGSGKTTLGMCLLRLQNCTGSIRFANTRLDQLHTAKLRSLRHHFQVVFQDPYSSLSPRMTIEDIIGEGLVIHHPKLNRSQRREKIIKILEEVDLQADMLSRYPHEFSGGQRQRIAIARAVILEPQLILLDEPTSALDVSVQKQVLELLENLQIKHRISYLFISHDLKVIRAMSHRIIVMRNGLFIEEGETEQIFNHPQHPYTQSLLHASLLTKK</sequence>
<comment type="caution">
    <text evidence="5">The sequence shown here is derived from an EMBL/GenBank/DDBJ whole genome shotgun (WGS) entry which is preliminary data.</text>
</comment>
<dbReference type="InterPro" id="IPR013563">
    <property type="entry name" value="Oligopep_ABC_C"/>
</dbReference>
<dbReference type="GO" id="GO:0005524">
    <property type="term" value="F:ATP binding"/>
    <property type="evidence" value="ECO:0007669"/>
    <property type="project" value="UniProtKB-KW"/>
</dbReference>